<dbReference type="Gene3D" id="3.40.50.2300">
    <property type="match status" value="1"/>
</dbReference>
<dbReference type="InterPro" id="IPR028082">
    <property type="entry name" value="Peripla_BP_I"/>
</dbReference>
<dbReference type="AlphaFoldDB" id="A0A379GHI5"/>
<proteinExistence type="predicted"/>
<dbReference type="GO" id="GO:0003700">
    <property type="term" value="F:DNA-binding transcription factor activity"/>
    <property type="evidence" value="ECO:0007669"/>
    <property type="project" value="TreeGrafter"/>
</dbReference>
<dbReference type="Proteomes" id="UP000254191">
    <property type="component" value="Unassembled WGS sequence"/>
</dbReference>
<dbReference type="PANTHER" id="PTHR30146:SF148">
    <property type="entry name" value="HTH-TYPE TRANSCRIPTIONAL REPRESSOR PURR-RELATED"/>
    <property type="match status" value="1"/>
</dbReference>
<keyword evidence="4" id="KW-0804">Transcription</keyword>
<accession>A0A379GHI5</accession>
<evidence type="ECO:0000256" key="4">
    <source>
        <dbReference type="ARBA" id="ARBA00023163"/>
    </source>
</evidence>
<sequence length="55" mass="6104">MEEAKITVKEEWIVQGDFEPESGYKAMTQMLNQKQRPTAVFCGGDVMAMGGNMCS</sequence>
<dbReference type="EMBL" id="UGTS01000006">
    <property type="protein sequence ID" value="SUC40498.1"/>
    <property type="molecule type" value="Genomic_DNA"/>
</dbReference>
<dbReference type="GO" id="GO:0000976">
    <property type="term" value="F:transcription cis-regulatory region binding"/>
    <property type="evidence" value="ECO:0007669"/>
    <property type="project" value="TreeGrafter"/>
</dbReference>
<gene>
    <name evidence="5" type="primary">purR_2</name>
    <name evidence="5" type="ORF">NCTC11938_04798</name>
</gene>
<name>A0A379GHI5_PROMI</name>
<keyword evidence="2" id="KW-0805">Transcription regulation</keyword>
<keyword evidence="1" id="KW-0678">Repressor</keyword>
<protein>
    <submittedName>
        <fullName evidence="5">DNA-binding transcriptional repressor PurR</fullName>
    </submittedName>
</protein>
<organism evidence="5 6">
    <name type="scientific">Proteus mirabilis</name>
    <dbReference type="NCBI Taxonomy" id="584"/>
    <lineage>
        <taxon>Bacteria</taxon>
        <taxon>Pseudomonadati</taxon>
        <taxon>Pseudomonadota</taxon>
        <taxon>Gammaproteobacteria</taxon>
        <taxon>Enterobacterales</taxon>
        <taxon>Morganellaceae</taxon>
        <taxon>Proteus</taxon>
    </lineage>
</organism>
<evidence type="ECO:0000256" key="3">
    <source>
        <dbReference type="ARBA" id="ARBA00023125"/>
    </source>
</evidence>
<evidence type="ECO:0000313" key="5">
    <source>
        <dbReference type="EMBL" id="SUC40498.1"/>
    </source>
</evidence>
<dbReference type="PANTHER" id="PTHR30146">
    <property type="entry name" value="LACI-RELATED TRANSCRIPTIONAL REPRESSOR"/>
    <property type="match status" value="1"/>
</dbReference>
<evidence type="ECO:0000256" key="2">
    <source>
        <dbReference type="ARBA" id="ARBA00023015"/>
    </source>
</evidence>
<evidence type="ECO:0000313" key="6">
    <source>
        <dbReference type="Proteomes" id="UP000254191"/>
    </source>
</evidence>
<reference evidence="5 6" key="1">
    <citation type="submission" date="2018-06" db="EMBL/GenBank/DDBJ databases">
        <authorList>
            <consortium name="Pathogen Informatics"/>
            <person name="Doyle S."/>
        </authorList>
    </citation>
    <scope>NUCLEOTIDE SEQUENCE [LARGE SCALE GENOMIC DNA]</scope>
    <source>
        <strain evidence="5 6">NCTC11938</strain>
    </source>
</reference>
<evidence type="ECO:0000256" key="1">
    <source>
        <dbReference type="ARBA" id="ARBA00022491"/>
    </source>
</evidence>
<dbReference type="SUPFAM" id="SSF53822">
    <property type="entry name" value="Periplasmic binding protein-like I"/>
    <property type="match status" value="1"/>
</dbReference>
<keyword evidence="3 5" id="KW-0238">DNA-binding</keyword>